<protein>
    <submittedName>
        <fullName evidence="1">Uncharacterized protein</fullName>
    </submittedName>
</protein>
<name>A0AAV7QUA1_PLEWA</name>
<comment type="caution">
    <text evidence="1">The sequence shown here is derived from an EMBL/GenBank/DDBJ whole genome shotgun (WGS) entry which is preliminary data.</text>
</comment>
<proteinExistence type="predicted"/>
<evidence type="ECO:0000313" key="1">
    <source>
        <dbReference type="EMBL" id="KAJ1141980.1"/>
    </source>
</evidence>
<dbReference type="Proteomes" id="UP001066276">
    <property type="component" value="Chromosome 6"/>
</dbReference>
<gene>
    <name evidence="1" type="ORF">NDU88_008308</name>
</gene>
<dbReference type="AlphaFoldDB" id="A0AAV7QUA1"/>
<dbReference type="EMBL" id="JANPWB010000010">
    <property type="protein sequence ID" value="KAJ1141980.1"/>
    <property type="molecule type" value="Genomic_DNA"/>
</dbReference>
<organism evidence="1 2">
    <name type="scientific">Pleurodeles waltl</name>
    <name type="common">Iberian ribbed newt</name>
    <dbReference type="NCBI Taxonomy" id="8319"/>
    <lineage>
        <taxon>Eukaryota</taxon>
        <taxon>Metazoa</taxon>
        <taxon>Chordata</taxon>
        <taxon>Craniata</taxon>
        <taxon>Vertebrata</taxon>
        <taxon>Euteleostomi</taxon>
        <taxon>Amphibia</taxon>
        <taxon>Batrachia</taxon>
        <taxon>Caudata</taxon>
        <taxon>Salamandroidea</taxon>
        <taxon>Salamandridae</taxon>
        <taxon>Pleurodelinae</taxon>
        <taxon>Pleurodeles</taxon>
    </lineage>
</organism>
<keyword evidence="2" id="KW-1185">Reference proteome</keyword>
<evidence type="ECO:0000313" key="2">
    <source>
        <dbReference type="Proteomes" id="UP001066276"/>
    </source>
</evidence>
<accession>A0AAV7QUA1</accession>
<reference evidence="1" key="1">
    <citation type="journal article" date="2022" name="bioRxiv">
        <title>Sequencing and chromosome-scale assembly of the giantPleurodeles waltlgenome.</title>
        <authorList>
            <person name="Brown T."/>
            <person name="Elewa A."/>
            <person name="Iarovenko S."/>
            <person name="Subramanian E."/>
            <person name="Araus A.J."/>
            <person name="Petzold A."/>
            <person name="Susuki M."/>
            <person name="Suzuki K.-i.T."/>
            <person name="Hayashi T."/>
            <person name="Toyoda A."/>
            <person name="Oliveira C."/>
            <person name="Osipova E."/>
            <person name="Leigh N.D."/>
            <person name="Simon A."/>
            <person name="Yun M.H."/>
        </authorList>
    </citation>
    <scope>NUCLEOTIDE SEQUENCE</scope>
    <source>
        <strain evidence="1">20211129_DDA</strain>
        <tissue evidence="1">Liver</tissue>
    </source>
</reference>
<sequence length="189" mass="21342">MIRQSVRQCREGAIEADLAKTKPTKANEKRKKKKSVSRVRVMSWDYTDAQQFQHNSDNVFKGQRDPVTDSVGDGAPPSLHLIYQTMMAQHKQIQGDDKKARVASKQLQVTVSKITKSCSEIGERIATIETRTSVLEAELGTVVQQSTMPESQLTDIQWKLEDFENQQRCNNLRILGIKEGAEAKTLKLL</sequence>